<keyword evidence="9" id="KW-1185">Reference proteome</keyword>
<evidence type="ECO:0000256" key="1">
    <source>
        <dbReference type="ARBA" id="ARBA00004167"/>
    </source>
</evidence>
<name>A0AAD4T2A7_9MAGN</name>
<dbReference type="EMBL" id="JAJJMB010006973">
    <property type="protein sequence ID" value="KAI3932955.1"/>
    <property type="molecule type" value="Genomic_DNA"/>
</dbReference>
<evidence type="ECO:0000256" key="2">
    <source>
        <dbReference type="ARBA" id="ARBA00022536"/>
    </source>
</evidence>
<feature type="signal peptide" evidence="6">
    <location>
        <begin position="1"/>
        <end position="24"/>
    </location>
</feature>
<dbReference type="PANTHER" id="PTHR33491">
    <property type="entry name" value="OSJNBA0016N04.9 PROTEIN"/>
    <property type="match status" value="1"/>
</dbReference>
<evidence type="ECO:0000259" key="7">
    <source>
        <dbReference type="PROSITE" id="PS50026"/>
    </source>
</evidence>
<dbReference type="GO" id="GO:0030247">
    <property type="term" value="F:polysaccharide binding"/>
    <property type="evidence" value="ECO:0007669"/>
    <property type="project" value="InterPro"/>
</dbReference>
<evidence type="ECO:0000313" key="8">
    <source>
        <dbReference type="EMBL" id="KAI3932955.1"/>
    </source>
</evidence>
<dbReference type="AlphaFoldDB" id="A0AAD4T2A7"/>
<dbReference type="CDD" id="cd00054">
    <property type="entry name" value="EGF_CA"/>
    <property type="match status" value="1"/>
</dbReference>
<evidence type="ECO:0000256" key="3">
    <source>
        <dbReference type="ARBA" id="ARBA00022729"/>
    </source>
</evidence>
<dbReference type="SMART" id="SM00179">
    <property type="entry name" value="EGF_CA"/>
    <property type="match status" value="1"/>
</dbReference>
<evidence type="ECO:0000313" key="9">
    <source>
        <dbReference type="Proteomes" id="UP001202328"/>
    </source>
</evidence>
<dbReference type="Pfam" id="PF07645">
    <property type="entry name" value="EGF_CA"/>
    <property type="match status" value="1"/>
</dbReference>
<proteinExistence type="predicted"/>
<accession>A0AAD4T2A7</accession>
<dbReference type="GO" id="GO:0016020">
    <property type="term" value="C:membrane"/>
    <property type="evidence" value="ECO:0007669"/>
    <property type="project" value="UniProtKB-SubCell"/>
</dbReference>
<organism evidence="8 9">
    <name type="scientific">Papaver atlanticum</name>
    <dbReference type="NCBI Taxonomy" id="357466"/>
    <lineage>
        <taxon>Eukaryota</taxon>
        <taxon>Viridiplantae</taxon>
        <taxon>Streptophyta</taxon>
        <taxon>Embryophyta</taxon>
        <taxon>Tracheophyta</taxon>
        <taxon>Spermatophyta</taxon>
        <taxon>Magnoliopsida</taxon>
        <taxon>Ranunculales</taxon>
        <taxon>Papaveraceae</taxon>
        <taxon>Papaveroideae</taxon>
        <taxon>Papaver</taxon>
    </lineage>
</organism>
<feature type="domain" description="EGF-like" evidence="7">
    <location>
        <begin position="300"/>
        <end position="336"/>
    </location>
</feature>
<dbReference type="InterPro" id="IPR025287">
    <property type="entry name" value="WAK_GUB"/>
</dbReference>
<sequence length="368" mass="39689">MALKVIVKLHSFVLLLLLMHLASADIPATGSEIITKPGCRSHCGNVSIPYPFGIGPGCFIDKDFELSCDESIVNDIKPAYGSIKISNISIPDGHMTAEIFMGRDCPDNRYTASATLVGTFTFSSAKNKFIGMGCNTWAYLGLDDSASICTGCLSVCNKTKDITNGSCTGVGCCQAPVPVGLKTLYVKVGKMFTNNTSERLSFNPCSYGFIVDESSFNFTLPYLKDFKNNGTGTVPVVVDWTVGNETCMEAARNPSSYACGQNTDCSVPEGNNTLGYRCNCRWGYTGNPYLQSSTLGGCRDVDECKEICKGPGGKCENTEGNYTCVCNNGYSYEVRDNITYCILENKSSLPGSTQNNNLNKIVVGKLCF</sequence>
<dbReference type="SMART" id="SM00181">
    <property type="entry name" value="EGF"/>
    <property type="match status" value="2"/>
</dbReference>
<dbReference type="PROSITE" id="PS50026">
    <property type="entry name" value="EGF_3"/>
    <property type="match status" value="1"/>
</dbReference>
<dbReference type="Pfam" id="PF13947">
    <property type="entry name" value="GUB_WAK_bind"/>
    <property type="match status" value="1"/>
</dbReference>
<evidence type="ECO:0000256" key="4">
    <source>
        <dbReference type="ARBA" id="ARBA00023157"/>
    </source>
</evidence>
<evidence type="ECO:0000256" key="6">
    <source>
        <dbReference type="SAM" id="SignalP"/>
    </source>
</evidence>
<dbReference type="PROSITE" id="PS01187">
    <property type="entry name" value="EGF_CA"/>
    <property type="match status" value="1"/>
</dbReference>
<protein>
    <recommendedName>
        <fullName evidence="7">EGF-like domain-containing protein</fullName>
    </recommendedName>
</protein>
<dbReference type="Proteomes" id="UP001202328">
    <property type="component" value="Unassembled WGS sequence"/>
</dbReference>
<dbReference type="InterPro" id="IPR000152">
    <property type="entry name" value="EGF-type_Asp/Asn_hydroxyl_site"/>
</dbReference>
<comment type="caution">
    <text evidence="5">Lacks conserved residue(s) required for the propagation of feature annotation.</text>
</comment>
<dbReference type="Gene3D" id="2.10.25.10">
    <property type="entry name" value="Laminin"/>
    <property type="match status" value="2"/>
</dbReference>
<dbReference type="InterPro" id="IPR018097">
    <property type="entry name" value="EGF_Ca-bd_CS"/>
</dbReference>
<evidence type="ECO:0000256" key="5">
    <source>
        <dbReference type="PROSITE-ProRule" id="PRU00076"/>
    </source>
</evidence>
<comment type="subcellular location">
    <subcellularLocation>
        <location evidence="1">Membrane</location>
        <topology evidence="1">Single-pass membrane protein</topology>
    </subcellularLocation>
</comment>
<feature type="chain" id="PRO_5042097863" description="EGF-like domain-containing protein" evidence="6">
    <location>
        <begin position="25"/>
        <end position="368"/>
    </location>
</feature>
<keyword evidence="3 6" id="KW-0732">Signal</keyword>
<dbReference type="GO" id="GO:0005509">
    <property type="term" value="F:calcium ion binding"/>
    <property type="evidence" value="ECO:0007669"/>
    <property type="project" value="InterPro"/>
</dbReference>
<dbReference type="PROSITE" id="PS00010">
    <property type="entry name" value="ASX_HYDROXYL"/>
    <property type="match status" value="1"/>
</dbReference>
<dbReference type="InterPro" id="IPR001881">
    <property type="entry name" value="EGF-like_Ca-bd_dom"/>
</dbReference>
<dbReference type="SUPFAM" id="SSF57196">
    <property type="entry name" value="EGF/Laminin"/>
    <property type="match status" value="1"/>
</dbReference>
<keyword evidence="4" id="KW-1015">Disulfide bond</keyword>
<comment type="caution">
    <text evidence="8">The sequence shown here is derived from an EMBL/GenBank/DDBJ whole genome shotgun (WGS) entry which is preliminary data.</text>
</comment>
<keyword evidence="2 5" id="KW-0245">EGF-like domain</keyword>
<dbReference type="InterPro" id="IPR000742">
    <property type="entry name" value="EGF"/>
</dbReference>
<reference evidence="8" key="1">
    <citation type="submission" date="2022-04" db="EMBL/GenBank/DDBJ databases">
        <title>A functionally conserved STORR gene fusion in Papaver species that diverged 16.8 million years ago.</title>
        <authorList>
            <person name="Catania T."/>
        </authorList>
    </citation>
    <scope>NUCLEOTIDE SEQUENCE</scope>
    <source>
        <strain evidence="8">S-188037</strain>
    </source>
</reference>
<gene>
    <name evidence="8" type="ORF">MKW98_029188</name>
</gene>
<dbReference type="InterPro" id="IPR049883">
    <property type="entry name" value="NOTCH1_EGF-like"/>
</dbReference>